<dbReference type="SUPFAM" id="SSF54616">
    <property type="entry name" value="DNA-binding domain of Mlu1-box binding protein MBP1"/>
    <property type="match status" value="1"/>
</dbReference>
<gene>
    <name evidence="2" type="ORF">LH440_13455</name>
</gene>
<dbReference type="InterPro" id="IPR036887">
    <property type="entry name" value="HTH_APSES_sf"/>
</dbReference>
<feature type="domain" description="KilA-N" evidence="1">
    <location>
        <begin position="3"/>
        <end position="105"/>
    </location>
</feature>
<proteinExistence type="predicted"/>
<organism evidence="2 3">
    <name type="scientific">Laribacter hongkongensis</name>
    <dbReference type="NCBI Taxonomy" id="168471"/>
    <lineage>
        <taxon>Bacteria</taxon>
        <taxon>Pseudomonadati</taxon>
        <taxon>Pseudomonadota</taxon>
        <taxon>Betaproteobacteria</taxon>
        <taxon>Neisseriales</taxon>
        <taxon>Aquaspirillaceae</taxon>
        <taxon>Laribacter</taxon>
    </lineage>
</organism>
<dbReference type="InterPro" id="IPR017880">
    <property type="entry name" value="KilA_N"/>
</dbReference>
<reference evidence="2 3" key="1">
    <citation type="submission" date="2021-10" db="EMBL/GenBank/DDBJ databases">
        <title>Whole-genome sequencing analysis of Laribacter hongkongensis: virulence gene profiles, carbohydrate-active enzyme prediction, and antimicrobial resistance characterization.</title>
        <authorList>
            <person name="Yuan P."/>
            <person name="Zhan Y."/>
            <person name="Chen D."/>
        </authorList>
    </citation>
    <scope>NUCLEOTIDE SEQUENCE [LARGE SCALE GENOMIC DNA]</scope>
    <source>
        <strain evidence="2 3">W67</strain>
    </source>
</reference>
<dbReference type="SMART" id="SM01252">
    <property type="entry name" value="KilA-N"/>
    <property type="match status" value="1"/>
</dbReference>
<dbReference type="AlphaFoldDB" id="A0ABD4SUH7"/>
<comment type="caution">
    <text evidence="2">The sequence shown here is derived from an EMBL/GenBank/DDBJ whole genome shotgun (WGS) entry which is preliminary data.</text>
</comment>
<evidence type="ECO:0000313" key="3">
    <source>
        <dbReference type="Proteomes" id="UP001200247"/>
    </source>
</evidence>
<evidence type="ECO:0000259" key="1">
    <source>
        <dbReference type="PROSITE" id="PS51301"/>
    </source>
</evidence>
<sequence>MTKIIKADFDGSPMQFNHDGWFNATLAAERFGKSPRDWLRLPSTVEYLAAIDEAENSNVGKSHIWVRSKRGNAGGTWLHPKLAVMFARWLDVRFAIWCDTQIDYLIRGTGDGWEAARAGAAQQHRGVCDMVRLTRQAIGKTTQPHHYINESRLINQAMTGSTSPLDRSSLSKSELRLLELVERQDMVLVGMGRSYEQRKTELLAFASSERQRLALPVCGSTGRLAA</sequence>
<protein>
    <submittedName>
        <fullName evidence="2">KilA-N domain-containing protein</fullName>
    </submittedName>
</protein>
<name>A0ABD4SUH7_9NEIS</name>
<evidence type="ECO:0000313" key="2">
    <source>
        <dbReference type="EMBL" id="MCG9026888.1"/>
    </source>
</evidence>
<accession>A0ABD4SUH7</accession>
<dbReference type="Proteomes" id="UP001200247">
    <property type="component" value="Unassembled WGS sequence"/>
</dbReference>
<dbReference type="InterPro" id="IPR018004">
    <property type="entry name" value="KilA/APSES_HTH"/>
</dbReference>
<dbReference type="PROSITE" id="PS51301">
    <property type="entry name" value="KILA_N"/>
    <property type="match status" value="1"/>
</dbReference>
<dbReference type="Pfam" id="PF04383">
    <property type="entry name" value="KilA-N"/>
    <property type="match status" value="1"/>
</dbReference>
<dbReference type="RefSeq" id="WP_239894387.1">
    <property type="nucleotide sequence ID" value="NZ_JAJAXM010000030.1"/>
</dbReference>
<dbReference type="EMBL" id="JAJAXM010000030">
    <property type="protein sequence ID" value="MCG9026888.1"/>
    <property type="molecule type" value="Genomic_DNA"/>
</dbReference>